<name>A0ABW2I7J1_9BURK</name>
<dbReference type="InterPro" id="IPR043148">
    <property type="entry name" value="TagF_C"/>
</dbReference>
<organism evidence="1 2">
    <name type="scientific">Herminiimonas glaciei</name>
    <dbReference type="NCBI Taxonomy" id="523788"/>
    <lineage>
        <taxon>Bacteria</taxon>
        <taxon>Pseudomonadati</taxon>
        <taxon>Pseudomonadota</taxon>
        <taxon>Betaproteobacteria</taxon>
        <taxon>Burkholderiales</taxon>
        <taxon>Oxalobacteraceae</taxon>
        <taxon>Herminiimonas</taxon>
    </lineage>
</organism>
<evidence type="ECO:0008006" key="3">
    <source>
        <dbReference type="Google" id="ProtNLM"/>
    </source>
</evidence>
<dbReference type="EMBL" id="JBHTBU010000001">
    <property type="protein sequence ID" value="MFC7286926.1"/>
    <property type="molecule type" value="Genomic_DNA"/>
</dbReference>
<proteinExistence type="predicted"/>
<dbReference type="RefSeq" id="WP_382270092.1">
    <property type="nucleotide sequence ID" value="NZ_JBHTBU010000001.1"/>
</dbReference>
<accession>A0ABW2I7J1</accession>
<reference evidence="2" key="1">
    <citation type="journal article" date="2019" name="Int. J. Syst. Evol. Microbiol.">
        <title>The Global Catalogue of Microorganisms (GCM) 10K type strain sequencing project: providing services to taxonomists for standard genome sequencing and annotation.</title>
        <authorList>
            <consortium name="The Broad Institute Genomics Platform"/>
            <consortium name="The Broad Institute Genome Sequencing Center for Infectious Disease"/>
            <person name="Wu L."/>
            <person name="Ma J."/>
        </authorList>
    </citation>
    <scope>NUCLEOTIDE SEQUENCE [LARGE SCALE GENOMIC DNA]</scope>
    <source>
        <strain evidence="2">KACC 12508</strain>
    </source>
</reference>
<gene>
    <name evidence="1" type="ORF">ACFQPC_02645</name>
</gene>
<dbReference type="Proteomes" id="UP001596542">
    <property type="component" value="Unassembled WGS sequence"/>
</dbReference>
<dbReference type="Gene3D" id="3.40.50.12580">
    <property type="match status" value="1"/>
</dbReference>
<protein>
    <recommendedName>
        <fullName evidence="3">CDP-glycerol glycerophosphotransferase (TagB/SpsB family)</fullName>
    </recommendedName>
</protein>
<sequence length="361" mass="38567">MLRHLFNRSKPDVLFLSSSPIDEVWTRTTALACHASGLRVEVAICADADAHTQRLLAPYAEQGIRTHDGISFANAAKINSRIAVTASSGLDRNIFPTRAGYFIHMPHSLASLHMIYPAGAFDGYDMLFEAGPQHAAEYAAITGQNRATPKPSYAIGYGKLDVLQQVLDLRATRTSERPLVLIAPSWGADNLLDNCGVALAKALVAQGCDVVVRPHPLFFLDKAPVLEVLQTLAQEQAGIHIESPFAGDDAIFDADILVGDYSGISFEFAALHRRPVVSVNVGLKIANPEWQVFDLEPVEIACRALLGPVVPADVDAIVTAVRSALGRAATPDAAIASFLHGKPGHCGALAATAIKNILTQN</sequence>
<evidence type="ECO:0000313" key="1">
    <source>
        <dbReference type="EMBL" id="MFC7286926.1"/>
    </source>
</evidence>
<keyword evidence="2" id="KW-1185">Reference proteome</keyword>
<evidence type="ECO:0000313" key="2">
    <source>
        <dbReference type="Proteomes" id="UP001596542"/>
    </source>
</evidence>
<comment type="caution">
    <text evidence="1">The sequence shown here is derived from an EMBL/GenBank/DDBJ whole genome shotgun (WGS) entry which is preliminary data.</text>
</comment>